<dbReference type="OrthoDB" id="747933at2759"/>
<reference evidence="2" key="2">
    <citation type="submission" date="2021-05" db="UniProtKB">
        <authorList>
            <consortium name="EnsemblPlants"/>
        </authorList>
    </citation>
    <scope>IDENTIFICATION</scope>
    <source>
        <strain evidence="2">subsp. malaccensis</strain>
    </source>
</reference>
<evidence type="ECO:0000313" key="3">
    <source>
        <dbReference type="Proteomes" id="UP000012960"/>
    </source>
</evidence>
<evidence type="ECO:0000313" key="1">
    <source>
        <dbReference type="EMBL" id="CAG1849082.1"/>
    </source>
</evidence>
<dbReference type="AlphaFoldDB" id="A0A804I854"/>
<sequence length="287" mass="31782">MARKYKRATAPLDETARARLWQEVSSCVSVESTTSDTAELADLIDSFYNEEEIDERKGKYGMGSEKGGYLTRRSLDSVLAESEADMVGHRIRVAAERGVSAVSPAGDGFKRRVIGWLRDKGFDAGLCKSSWERAERIQAGTHEYIDVIDRGGGTRYILEIDLAAEFEIARPTQDYTALLRALPSVFVGRPGALESIVSLMCVAMEESIRSSGMHLPPWRRKEYVRAKWFSSFGRNSAAGGEADRGAASRSGTATTKPCRIELRCREVKVREGMLAEEFRGTLNGYGF</sequence>
<keyword evidence="3" id="KW-1185">Reference proteome</keyword>
<protein>
    <submittedName>
        <fullName evidence="1">(wild Malaysian banana) hypothetical protein</fullName>
    </submittedName>
</protein>
<dbReference type="PANTHER" id="PTHR31579">
    <property type="entry name" value="OS03G0796600 PROTEIN"/>
    <property type="match status" value="1"/>
</dbReference>
<accession>A0A804I854</accession>
<dbReference type="Gramene" id="Ma03_t03790.1">
    <property type="protein sequence ID" value="Ma03_p03790.1"/>
    <property type="gene ID" value="Ma03_g03790"/>
</dbReference>
<dbReference type="EnsemblPlants" id="Ma03_t03790.1">
    <property type="protein sequence ID" value="Ma03_p03790.1"/>
    <property type="gene ID" value="Ma03_g03790"/>
</dbReference>
<reference evidence="1" key="1">
    <citation type="submission" date="2021-03" db="EMBL/GenBank/DDBJ databases">
        <authorList>
            <consortium name="Genoscope - CEA"/>
            <person name="William W."/>
        </authorList>
    </citation>
    <scope>NUCLEOTIDE SEQUENCE</scope>
    <source>
        <strain evidence="1">Doubled-haploid Pahang</strain>
    </source>
</reference>
<dbReference type="Pfam" id="PF04720">
    <property type="entry name" value="PDDEXK_6"/>
    <property type="match status" value="1"/>
</dbReference>
<dbReference type="InterPro" id="IPR006502">
    <property type="entry name" value="PDDEXK-like"/>
</dbReference>
<gene>
    <name evidence="1" type="ORF">GSMUA_206680.1</name>
</gene>
<dbReference type="NCBIfam" id="TIGR01615">
    <property type="entry name" value="A_thal_3542"/>
    <property type="match status" value="1"/>
</dbReference>
<dbReference type="Proteomes" id="UP000012960">
    <property type="component" value="Unplaced"/>
</dbReference>
<dbReference type="EMBL" id="HG996468">
    <property type="protein sequence ID" value="CAG1849082.1"/>
    <property type="molecule type" value="Genomic_DNA"/>
</dbReference>
<evidence type="ECO:0000313" key="2">
    <source>
        <dbReference type="EnsemblPlants" id="Ma03_p03790.1"/>
    </source>
</evidence>
<name>A0A804I854_MUSAM</name>
<proteinExistence type="predicted"/>
<organism evidence="2 3">
    <name type="scientific">Musa acuminata subsp. malaccensis</name>
    <name type="common">Wild banana</name>
    <name type="synonym">Musa malaccensis</name>
    <dbReference type="NCBI Taxonomy" id="214687"/>
    <lineage>
        <taxon>Eukaryota</taxon>
        <taxon>Viridiplantae</taxon>
        <taxon>Streptophyta</taxon>
        <taxon>Embryophyta</taxon>
        <taxon>Tracheophyta</taxon>
        <taxon>Spermatophyta</taxon>
        <taxon>Magnoliopsida</taxon>
        <taxon>Liliopsida</taxon>
        <taxon>Zingiberales</taxon>
        <taxon>Musaceae</taxon>
        <taxon>Musa</taxon>
    </lineage>
</organism>
<dbReference type="PANTHER" id="PTHR31579:SF42">
    <property type="entry name" value="DUF506 FAMILY PROTEIN (DUF506)"/>
    <property type="match status" value="1"/>
</dbReference>